<gene>
    <name evidence="2" type="ORF">BN437_2337</name>
</gene>
<name>A0A830ZU27_ERWAM</name>
<accession>A0A830ZU27</accession>
<dbReference type="AlphaFoldDB" id="A0A830ZU27"/>
<proteinExistence type="predicted"/>
<feature type="transmembrane region" description="Helical" evidence="1">
    <location>
        <begin position="45"/>
        <end position="72"/>
    </location>
</feature>
<organism evidence="2 3">
    <name type="scientific">Erwinia amylovora NBRC 12687 = CFBP 1232</name>
    <dbReference type="NCBI Taxonomy" id="1219359"/>
    <lineage>
        <taxon>Bacteria</taxon>
        <taxon>Pseudomonadati</taxon>
        <taxon>Pseudomonadota</taxon>
        <taxon>Gammaproteobacteria</taxon>
        <taxon>Enterobacterales</taxon>
        <taxon>Erwiniaceae</taxon>
        <taxon>Erwinia</taxon>
    </lineage>
</organism>
<keyword evidence="1" id="KW-0472">Membrane</keyword>
<evidence type="ECO:0000256" key="1">
    <source>
        <dbReference type="SAM" id="Phobius"/>
    </source>
</evidence>
<dbReference type="EMBL" id="CAPB01000023">
    <property type="protein sequence ID" value="CCO94256.1"/>
    <property type="molecule type" value="Genomic_DNA"/>
</dbReference>
<sequence length="100" mass="10595">MPIFKGCHIFTGPHCFFQHKHLVAGPLPAQAHLLLVYRALLDRGVLLFLAFLHVVFPAAGVGTGVLIGVALVNIAGKQAAAGESSAGLKIISQLISDQKW</sequence>
<dbReference type="Proteomes" id="UP000013111">
    <property type="component" value="Unassembled WGS sequence"/>
</dbReference>
<comment type="caution">
    <text evidence="2">The sequence shown here is derived from an EMBL/GenBank/DDBJ whole genome shotgun (WGS) entry which is preliminary data.</text>
</comment>
<reference evidence="2 3" key="2">
    <citation type="submission" date="2013-04" db="EMBL/GenBank/DDBJ databases">
        <title>Comparative genomics of 12 strains of Erwinia amylovora identifies a pan-genome with a large conserved core and provides insights into host specificity.</title>
        <authorList>
            <person name="Mann R.A."/>
            <person name="Smits T.H.M."/>
            <person name="Buehlmann A."/>
            <person name="Blom J."/>
            <person name="Goesmann A."/>
            <person name="Frey J.E."/>
            <person name="Plummer K.M."/>
            <person name="Beer S.V."/>
            <person name="Luck J."/>
            <person name="Duffy B."/>
            <person name="Rodoni B."/>
        </authorList>
    </citation>
    <scope>NUCLEOTIDE SEQUENCE [LARGE SCALE GENOMIC DNA]</scope>
    <source>
        <strain evidence="3">CFBP 1232</strain>
    </source>
</reference>
<keyword evidence="1" id="KW-0812">Transmembrane</keyword>
<keyword evidence="1" id="KW-1133">Transmembrane helix</keyword>
<evidence type="ECO:0000313" key="3">
    <source>
        <dbReference type="Proteomes" id="UP000013111"/>
    </source>
</evidence>
<evidence type="ECO:0000313" key="2">
    <source>
        <dbReference type="EMBL" id="CCO94256.1"/>
    </source>
</evidence>
<reference evidence="2 3" key="1">
    <citation type="submission" date="2012-11" db="EMBL/GenBank/DDBJ databases">
        <authorList>
            <person name="Linke B."/>
        </authorList>
    </citation>
    <scope>NUCLEOTIDE SEQUENCE [LARGE SCALE GENOMIC DNA]</scope>
    <source>
        <strain evidence="3">CFBP 1232</strain>
    </source>
</reference>
<protein>
    <submittedName>
        <fullName evidence="2">Uncharacterized protein</fullName>
    </submittedName>
</protein>